<dbReference type="PANTHER" id="PTHR43735:SF3">
    <property type="entry name" value="FERROPTOSIS SUPPRESSOR PROTEIN 1"/>
    <property type="match status" value="1"/>
</dbReference>
<dbReference type="Pfam" id="PF07992">
    <property type="entry name" value="Pyr_redox_2"/>
    <property type="match status" value="1"/>
</dbReference>
<evidence type="ECO:0000313" key="7">
    <source>
        <dbReference type="Proteomes" id="UP001194746"/>
    </source>
</evidence>
<comment type="caution">
    <text evidence="6">The sequence shown here is derived from an EMBL/GenBank/DDBJ whole genome shotgun (WGS) entry which is preliminary data.</text>
</comment>
<evidence type="ECO:0000256" key="2">
    <source>
        <dbReference type="ARBA" id="ARBA00022630"/>
    </source>
</evidence>
<name>A0AAD4GS32_ASPNN</name>
<feature type="domain" description="FAD/NAD(P)-binding" evidence="5">
    <location>
        <begin position="4"/>
        <end position="287"/>
    </location>
</feature>
<evidence type="ECO:0000259" key="5">
    <source>
        <dbReference type="Pfam" id="PF07992"/>
    </source>
</evidence>
<dbReference type="Proteomes" id="UP001194746">
    <property type="component" value="Unassembled WGS sequence"/>
</dbReference>
<keyword evidence="4" id="KW-0560">Oxidoreductase</keyword>
<sequence length="374" mass="39653">MAPQIVILGGGFAGLTAAHKLLKLTTPKAKEAKIVLVSESAHLYWNLASVRAVIPDQIPDDDLFRPLSDGFTQYPASRFKLIVGKATSVNFTQGTVTVQTDSRTEPVPYDQLVLATGSSLPNSLPFKHVGSTDDTTTALHDMQNKIHQAKSIVIAGGGATGVETMGELAQFYRGQKKLTLVISGHRALADLIPSVGKAAEAELAKMGVEMVHNATVTGRQEETSGSTSLTLSNGNTLQADLYIPLFGMAANTSFLPSSILTERGDVKLDLTLRVQGMQNVWAVGDVGNLETKQATKVDPQVKHLVNNLQAVLEGNGNGVTEYAPSTKPLIAVTIGRSKGTGQMGGWKLFGWLVSYMKGRTLLTEKGAALVSGSS</sequence>
<accession>A0AAD4GS32</accession>
<evidence type="ECO:0000313" key="6">
    <source>
        <dbReference type="EMBL" id="KAF9888044.1"/>
    </source>
</evidence>
<proteinExistence type="inferred from homology"/>
<reference evidence="6" key="2">
    <citation type="submission" date="2020-02" db="EMBL/GenBank/DDBJ databases">
        <authorList>
            <person name="Gilchrist C.L.M."/>
            <person name="Chooi Y.-H."/>
        </authorList>
    </citation>
    <scope>NUCLEOTIDE SEQUENCE</scope>
    <source>
        <strain evidence="6">MST-FP2251</strain>
    </source>
</reference>
<reference evidence="6" key="1">
    <citation type="journal article" date="2019" name="Beilstein J. Org. Chem.">
        <title>Nanangenines: drimane sesquiterpenoids as the dominant metabolite cohort of a novel Australian fungus, Aspergillus nanangensis.</title>
        <authorList>
            <person name="Lacey H.J."/>
            <person name="Gilchrist C.L.M."/>
            <person name="Crombie A."/>
            <person name="Kalaitzis J.A."/>
            <person name="Vuong D."/>
            <person name="Rutledge P.J."/>
            <person name="Turner P."/>
            <person name="Pitt J.I."/>
            <person name="Lacey E."/>
            <person name="Chooi Y.H."/>
            <person name="Piggott A.M."/>
        </authorList>
    </citation>
    <scope>NUCLEOTIDE SEQUENCE</scope>
    <source>
        <strain evidence="6">MST-FP2251</strain>
    </source>
</reference>
<protein>
    <recommendedName>
        <fullName evidence="5">FAD/NAD(P)-binding domain-containing protein</fullName>
    </recommendedName>
</protein>
<organism evidence="6 7">
    <name type="scientific">Aspergillus nanangensis</name>
    <dbReference type="NCBI Taxonomy" id="2582783"/>
    <lineage>
        <taxon>Eukaryota</taxon>
        <taxon>Fungi</taxon>
        <taxon>Dikarya</taxon>
        <taxon>Ascomycota</taxon>
        <taxon>Pezizomycotina</taxon>
        <taxon>Eurotiomycetes</taxon>
        <taxon>Eurotiomycetidae</taxon>
        <taxon>Eurotiales</taxon>
        <taxon>Aspergillaceae</taxon>
        <taxon>Aspergillus</taxon>
        <taxon>Aspergillus subgen. Circumdati</taxon>
    </lineage>
</organism>
<evidence type="ECO:0000256" key="1">
    <source>
        <dbReference type="ARBA" id="ARBA00006442"/>
    </source>
</evidence>
<dbReference type="InterPro" id="IPR036188">
    <property type="entry name" value="FAD/NAD-bd_sf"/>
</dbReference>
<dbReference type="SUPFAM" id="SSF51905">
    <property type="entry name" value="FAD/NAD(P)-binding domain"/>
    <property type="match status" value="1"/>
</dbReference>
<dbReference type="GO" id="GO:0004174">
    <property type="term" value="F:electron-transferring-flavoprotein dehydrogenase activity"/>
    <property type="evidence" value="ECO:0007669"/>
    <property type="project" value="TreeGrafter"/>
</dbReference>
<comment type="similarity">
    <text evidence="1">Belongs to the FAD-dependent oxidoreductase family.</text>
</comment>
<dbReference type="GO" id="GO:0050660">
    <property type="term" value="F:flavin adenine dinucleotide binding"/>
    <property type="evidence" value="ECO:0007669"/>
    <property type="project" value="TreeGrafter"/>
</dbReference>
<evidence type="ECO:0000256" key="4">
    <source>
        <dbReference type="ARBA" id="ARBA00023002"/>
    </source>
</evidence>
<keyword evidence="2" id="KW-0285">Flavoprotein</keyword>
<dbReference type="PRINTS" id="PR00469">
    <property type="entry name" value="PNDRDTASEII"/>
</dbReference>
<dbReference type="Gene3D" id="3.50.50.100">
    <property type="match status" value="1"/>
</dbReference>
<dbReference type="EMBL" id="VCAU01000052">
    <property type="protein sequence ID" value="KAF9888044.1"/>
    <property type="molecule type" value="Genomic_DNA"/>
</dbReference>
<dbReference type="InterPro" id="IPR023753">
    <property type="entry name" value="FAD/NAD-binding_dom"/>
</dbReference>
<keyword evidence="7" id="KW-1185">Reference proteome</keyword>
<dbReference type="PRINTS" id="PR00368">
    <property type="entry name" value="FADPNR"/>
</dbReference>
<evidence type="ECO:0000256" key="3">
    <source>
        <dbReference type="ARBA" id="ARBA00022827"/>
    </source>
</evidence>
<dbReference type="GO" id="GO:0005737">
    <property type="term" value="C:cytoplasm"/>
    <property type="evidence" value="ECO:0007669"/>
    <property type="project" value="TreeGrafter"/>
</dbReference>
<dbReference type="PANTHER" id="PTHR43735">
    <property type="entry name" value="APOPTOSIS-INDUCING FACTOR 1"/>
    <property type="match status" value="1"/>
</dbReference>
<gene>
    <name evidence="6" type="ORF">FE257_009308</name>
</gene>
<keyword evidence="3" id="KW-0274">FAD</keyword>
<dbReference type="AlphaFoldDB" id="A0AAD4GS32"/>